<proteinExistence type="predicted"/>
<evidence type="ECO:0000313" key="2">
    <source>
        <dbReference type="EMBL" id="GBP49120.1"/>
    </source>
</evidence>
<protein>
    <submittedName>
        <fullName evidence="2">Uncharacterized protein</fullName>
    </submittedName>
</protein>
<dbReference type="AlphaFoldDB" id="A0A4C1WE02"/>
<keyword evidence="3" id="KW-1185">Reference proteome</keyword>
<feature type="compositionally biased region" description="Basic residues" evidence="1">
    <location>
        <begin position="1"/>
        <end position="19"/>
    </location>
</feature>
<sequence length="91" mass="10023">MRGRNKIPRRPGRRRRRTRSPGPFPCAINPQPPPECGTSRCIILRRGVGAVDGAPGSNFQPVSGGILPLYNTTRLSANPIKIPYDMWTGIE</sequence>
<reference evidence="2 3" key="1">
    <citation type="journal article" date="2019" name="Commun. Biol.">
        <title>The bagworm genome reveals a unique fibroin gene that provides high tensile strength.</title>
        <authorList>
            <person name="Kono N."/>
            <person name="Nakamura H."/>
            <person name="Ohtoshi R."/>
            <person name="Tomita M."/>
            <person name="Numata K."/>
            <person name="Arakawa K."/>
        </authorList>
    </citation>
    <scope>NUCLEOTIDE SEQUENCE [LARGE SCALE GENOMIC DNA]</scope>
</reference>
<dbReference type="EMBL" id="BGZK01000538">
    <property type="protein sequence ID" value="GBP49120.1"/>
    <property type="molecule type" value="Genomic_DNA"/>
</dbReference>
<organism evidence="2 3">
    <name type="scientific">Eumeta variegata</name>
    <name type="common">Bagworm moth</name>
    <name type="synonym">Eumeta japonica</name>
    <dbReference type="NCBI Taxonomy" id="151549"/>
    <lineage>
        <taxon>Eukaryota</taxon>
        <taxon>Metazoa</taxon>
        <taxon>Ecdysozoa</taxon>
        <taxon>Arthropoda</taxon>
        <taxon>Hexapoda</taxon>
        <taxon>Insecta</taxon>
        <taxon>Pterygota</taxon>
        <taxon>Neoptera</taxon>
        <taxon>Endopterygota</taxon>
        <taxon>Lepidoptera</taxon>
        <taxon>Glossata</taxon>
        <taxon>Ditrysia</taxon>
        <taxon>Tineoidea</taxon>
        <taxon>Psychidae</taxon>
        <taxon>Oiketicinae</taxon>
        <taxon>Eumeta</taxon>
    </lineage>
</organism>
<gene>
    <name evidence="2" type="ORF">EVAR_80788_1</name>
</gene>
<comment type="caution">
    <text evidence="2">The sequence shown here is derived from an EMBL/GenBank/DDBJ whole genome shotgun (WGS) entry which is preliminary data.</text>
</comment>
<name>A0A4C1WE02_EUMVA</name>
<evidence type="ECO:0000256" key="1">
    <source>
        <dbReference type="SAM" id="MobiDB-lite"/>
    </source>
</evidence>
<dbReference type="Proteomes" id="UP000299102">
    <property type="component" value="Unassembled WGS sequence"/>
</dbReference>
<evidence type="ECO:0000313" key="3">
    <source>
        <dbReference type="Proteomes" id="UP000299102"/>
    </source>
</evidence>
<feature type="region of interest" description="Disordered" evidence="1">
    <location>
        <begin position="1"/>
        <end position="31"/>
    </location>
</feature>
<accession>A0A4C1WE02</accession>